<dbReference type="VEuPathDB" id="FungiDB:BCV72DRAFT_30461"/>
<dbReference type="AlphaFoldDB" id="A0A1X0RDW2"/>
<dbReference type="OrthoDB" id="2290039at2759"/>
<name>A0A1X0RDW2_RHIZD</name>
<organism evidence="1">
    <name type="scientific">Rhizopus microsporus var. microsporus</name>
    <dbReference type="NCBI Taxonomy" id="86635"/>
    <lineage>
        <taxon>Eukaryota</taxon>
        <taxon>Fungi</taxon>
        <taxon>Fungi incertae sedis</taxon>
        <taxon>Mucoromycota</taxon>
        <taxon>Mucoromycotina</taxon>
        <taxon>Mucoromycetes</taxon>
        <taxon>Mucorales</taxon>
        <taxon>Mucorineae</taxon>
        <taxon>Rhizopodaceae</taxon>
        <taxon>Rhizopus</taxon>
    </lineage>
</organism>
<protein>
    <submittedName>
        <fullName evidence="1">Uncharacterized protein</fullName>
    </submittedName>
</protein>
<reference evidence="1" key="1">
    <citation type="journal article" date="2016" name="Proc. Natl. Acad. Sci. U.S.A.">
        <title>Lipid metabolic changes in an early divergent fungus govern the establishment of a mutualistic symbiosis with endobacteria.</title>
        <authorList>
            <person name="Lastovetsky O.A."/>
            <person name="Gaspar M.L."/>
            <person name="Mondo S.J."/>
            <person name="LaButti K.M."/>
            <person name="Sandor L."/>
            <person name="Grigoriev I.V."/>
            <person name="Henry S.A."/>
            <person name="Pawlowska T.E."/>
        </authorList>
    </citation>
    <scope>NUCLEOTIDE SEQUENCE [LARGE SCALE GENOMIC DNA]</scope>
    <source>
        <strain evidence="1">ATCC 52814</strain>
    </source>
</reference>
<dbReference type="Proteomes" id="UP000242414">
    <property type="component" value="Unassembled WGS sequence"/>
</dbReference>
<proteinExistence type="predicted"/>
<evidence type="ECO:0000313" key="1">
    <source>
        <dbReference type="EMBL" id="ORE10253.1"/>
    </source>
</evidence>
<accession>A0A1X0RDW2</accession>
<gene>
    <name evidence="1" type="ORF">BCV72DRAFT_30461</name>
</gene>
<sequence length="294" mass="34065">MTDARQMSLNYIYYFPLDWKKSCVRRLSDEEQRLIYFELQKLVETNAVNLPNEVQGWGTGIVKLFKQYKNKLSLKYNPLGALRSQEILLLVYHYAAIELSNKYKNNDPIVCYKIIADLVGKSNNWFNENITEDTMVHQYLATFLDHIFCRDGHFVQKWANSMLEACKESACSNDFAAKYKSDFAACVKYLELQFDVFVVEVKKPDCDNPGATSDKVKAANEAKIMLDMMVTNRVRKPRVCALVVNGKRCSTFVLDLIHEAVYSYYELAEFELVTKINNIDNYWKAVESLLQVKV</sequence>
<dbReference type="EMBL" id="KV921867">
    <property type="protein sequence ID" value="ORE10253.1"/>
    <property type="molecule type" value="Genomic_DNA"/>
</dbReference>